<dbReference type="GeneID" id="70189175"/>
<gene>
    <name evidence="2" type="ORF">B0I36DRAFT_368529</name>
</gene>
<keyword evidence="3" id="KW-1185">Reference proteome</keyword>
<dbReference type="InterPro" id="IPR029063">
    <property type="entry name" value="SAM-dependent_MTases_sf"/>
</dbReference>
<feature type="domain" description="Methyltransferase" evidence="1">
    <location>
        <begin position="42"/>
        <end position="172"/>
    </location>
</feature>
<reference evidence="2" key="1">
    <citation type="journal article" date="2021" name="Nat. Commun.">
        <title>Genetic determinants of endophytism in the Arabidopsis root mycobiome.</title>
        <authorList>
            <person name="Mesny F."/>
            <person name="Miyauchi S."/>
            <person name="Thiergart T."/>
            <person name="Pickel B."/>
            <person name="Atanasova L."/>
            <person name="Karlsson M."/>
            <person name="Huettel B."/>
            <person name="Barry K.W."/>
            <person name="Haridas S."/>
            <person name="Chen C."/>
            <person name="Bauer D."/>
            <person name="Andreopoulos W."/>
            <person name="Pangilinan J."/>
            <person name="LaButti K."/>
            <person name="Riley R."/>
            <person name="Lipzen A."/>
            <person name="Clum A."/>
            <person name="Drula E."/>
            <person name="Henrissat B."/>
            <person name="Kohler A."/>
            <person name="Grigoriev I.V."/>
            <person name="Martin F.M."/>
            <person name="Hacquard S."/>
        </authorList>
    </citation>
    <scope>NUCLEOTIDE SEQUENCE</scope>
    <source>
        <strain evidence="2">MPI-CAGE-CH-0230</strain>
    </source>
</reference>
<organism evidence="2 3">
    <name type="scientific">Microdochium trichocladiopsis</name>
    <dbReference type="NCBI Taxonomy" id="1682393"/>
    <lineage>
        <taxon>Eukaryota</taxon>
        <taxon>Fungi</taxon>
        <taxon>Dikarya</taxon>
        <taxon>Ascomycota</taxon>
        <taxon>Pezizomycotina</taxon>
        <taxon>Sordariomycetes</taxon>
        <taxon>Xylariomycetidae</taxon>
        <taxon>Xylariales</taxon>
        <taxon>Microdochiaceae</taxon>
        <taxon>Microdochium</taxon>
    </lineage>
</organism>
<accession>A0A9P8XWY9</accession>
<comment type="caution">
    <text evidence="2">The sequence shown here is derived from an EMBL/GenBank/DDBJ whole genome shotgun (WGS) entry which is preliminary data.</text>
</comment>
<dbReference type="SUPFAM" id="SSF53335">
    <property type="entry name" value="S-adenosyl-L-methionine-dependent methyltransferases"/>
    <property type="match status" value="1"/>
</dbReference>
<name>A0A9P8XWY9_9PEZI</name>
<dbReference type="Gene3D" id="3.40.50.150">
    <property type="entry name" value="Vaccinia Virus protein VP39"/>
    <property type="match status" value="1"/>
</dbReference>
<sequence length="306" mass="33199">MSTSTTTEDKKDHWSSEAYQSAAAFVPKLATKVIGWLDAQPDDVILDLGCGDGVINVDLASEVLSRGTGRIHGTDASASMIAAAKKAAESKGLGEKCTFEESALTKTPAVAFLSRNAVVDATALHTQPHLQSASFTKAFSNAAMHWILRPEATRATFFRGVREALQPGGTFTFELGGLGNVVEMRTALLMAVARRAPGGLKTAMEYDPWFFPDEAWVRKTMEDEVGGWKVEKVEREYRPTPADPGASGVEGWVRLMGANFFEAIPDAAEKEEAVREVVEVLNEVCRVPGGGWQYGYVRLRATARKL</sequence>
<dbReference type="OrthoDB" id="66144at2759"/>
<dbReference type="PANTHER" id="PTHR43861:SF1">
    <property type="entry name" value="TRANS-ACONITATE 2-METHYLTRANSFERASE"/>
    <property type="match status" value="1"/>
</dbReference>
<dbReference type="RefSeq" id="XP_046006781.1">
    <property type="nucleotide sequence ID" value="XM_046159629.1"/>
</dbReference>
<dbReference type="AlphaFoldDB" id="A0A9P8XWY9"/>
<keyword evidence="2" id="KW-0808">Transferase</keyword>
<proteinExistence type="predicted"/>
<evidence type="ECO:0000259" key="1">
    <source>
        <dbReference type="Pfam" id="PF13847"/>
    </source>
</evidence>
<dbReference type="Proteomes" id="UP000756346">
    <property type="component" value="Unassembled WGS sequence"/>
</dbReference>
<evidence type="ECO:0000313" key="3">
    <source>
        <dbReference type="Proteomes" id="UP000756346"/>
    </source>
</evidence>
<dbReference type="GO" id="GO:0032259">
    <property type="term" value="P:methylation"/>
    <property type="evidence" value="ECO:0007669"/>
    <property type="project" value="UniProtKB-KW"/>
</dbReference>
<protein>
    <submittedName>
        <fullName evidence="2">S-adenosyl-L-methionine-dependent methyltransferase</fullName>
    </submittedName>
</protein>
<keyword evidence="2" id="KW-0489">Methyltransferase</keyword>
<dbReference type="Pfam" id="PF13847">
    <property type="entry name" value="Methyltransf_31"/>
    <property type="match status" value="1"/>
</dbReference>
<dbReference type="GO" id="GO:0008168">
    <property type="term" value="F:methyltransferase activity"/>
    <property type="evidence" value="ECO:0007669"/>
    <property type="project" value="UniProtKB-KW"/>
</dbReference>
<dbReference type="EMBL" id="JAGTJQ010000011">
    <property type="protein sequence ID" value="KAH7018514.1"/>
    <property type="molecule type" value="Genomic_DNA"/>
</dbReference>
<dbReference type="CDD" id="cd02440">
    <property type="entry name" value="AdoMet_MTases"/>
    <property type="match status" value="1"/>
</dbReference>
<evidence type="ECO:0000313" key="2">
    <source>
        <dbReference type="EMBL" id="KAH7018514.1"/>
    </source>
</evidence>
<dbReference type="InterPro" id="IPR025714">
    <property type="entry name" value="Methyltranfer_dom"/>
</dbReference>
<dbReference type="PANTHER" id="PTHR43861">
    <property type="entry name" value="TRANS-ACONITATE 2-METHYLTRANSFERASE-RELATED"/>
    <property type="match status" value="1"/>
</dbReference>